<gene>
    <name evidence="1" type="primary">LOC115709623</name>
</gene>
<proteinExistence type="predicted"/>
<dbReference type="AlphaFoldDB" id="A0A803QYK2"/>
<keyword evidence="2" id="KW-1185">Reference proteome</keyword>
<name>A0A803QYK2_CANSA</name>
<reference evidence="1" key="2">
    <citation type="submission" date="2021-03" db="UniProtKB">
        <authorList>
            <consortium name="EnsemblPlants"/>
        </authorList>
    </citation>
    <scope>IDENTIFICATION</scope>
</reference>
<evidence type="ECO:0000313" key="1">
    <source>
        <dbReference type="EnsemblPlants" id="cds.novel_model_2947_5bd9a17a"/>
    </source>
</evidence>
<dbReference type="Proteomes" id="UP000596661">
    <property type="component" value="Chromosome 3"/>
</dbReference>
<organism evidence="1 2">
    <name type="scientific">Cannabis sativa</name>
    <name type="common">Hemp</name>
    <name type="synonym">Marijuana</name>
    <dbReference type="NCBI Taxonomy" id="3483"/>
    <lineage>
        <taxon>Eukaryota</taxon>
        <taxon>Viridiplantae</taxon>
        <taxon>Streptophyta</taxon>
        <taxon>Embryophyta</taxon>
        <taxon>Tracheophyta</taxon>
        <taxon>Spermatophyta</taxon>
        <taxon>Magnoliopsida</taxon>
        <taxon>eudicotyledons</taxon>
        <taxon>Gunneridae</taxon>
        <taxon>Pentapetalae</taxon>
        <taxon>rosids</taxon>
        <taxon>fabids</taxon>
        <taxon>Rosales</taxon>
        <taxon>Cannabaceae</taxon>
        <taxon>Cannabis</taxon>
    </lineage>
</organism>
<evidence type="ECO:0000313" key="2">
    <source>
        <dbReference type="Proteomes" id="UP000596661"/>
    </source>
</evidence>
<protein>
    <submittedName>
        <fullName evidence="1">Uncharacterized protein</fullName>
    </submittedName>
</protein>
<dbReference type="EnsemblPlants" id="novel_model_2947_5bd9a17a">
    <property type="protein sequence ID" value="cds.novel_model_2947_5bd9a17a"/>
    <property type="gene ID" value="novel_gene_1575_5bd9a17a"/>
</dbReference>
<accession>A0A803QYK2</accession>
<dbReference type="EMBL" id="UZAU01000253">
    <property type="status" value="NOT_ANNOTATED_CDS"/>
    <property type="molecule type" value="Genomic_DNA"/>
</dbReference>
<reference evidence="1" key="1">
    <citation type="submission" date="2018-11" db="EMBL/GenBank/DDBJ databases">
        <authorList>
            <person name="Grassa J C."/>
        </authorList>
    </citation>
    <scope>NUCLEOTIDE SEQUENCE [LARGE SCALE GENOMIC DNA]</scope>
</reference>
<dbReference type="Gramene" id="novel_model_2947_5bd9a17a">
    <property type="protein sequence ID" value="cds.novel_model_2947_5bd9a17a"/>
    <property type="gene ID" value="novel_gene_1575_5bd9a17a"/>
</dbReference>
<sequence>MYHRWWPCFLNHSNWRCMHNLGHCVRMTIVVMSLRRIRMRLPIHVNRDLIPSWFLDYHHRRGDIIRLLRWNIIRRRLRLRRRSIFNHLIKIINPQPNLSPNPTKHTLLLQRKINQPFVPTLRELGTVELNTTQEMILPSCSSGVAVLLIIVDLDLKLLIFHVLWV</sequence>